<evidence type="ECO:0000256" key="3">
    <source>
        <dbReference type="ARBA" id="ARBA00022475"/>
    </source>
</evidence>
<evidence type="ECO:0000256" key="4">
    <source>
        <dbReference type="ARBA" id="ARBA00022692"/>
    </source>
</evidence>
<dbReference type="InterPro" id="IPR020846">
    <property type="entry name" value="MFS_dom"/>
</dbReference>
<dbReference type="EMBL" id="JBIRUQ010000001">
    <property type="protein sequence ID" value="MFI1459620.1"/>
    <property type="molecule type" value="Genomic_DNA"/>
</dbReference>
<keyword evidence="6 7" id="KW-0472">Membrane</keyword>
<comment type="subcellular location">
    <subcellularLocation>
        <location evidence="1">Cell membrane</location>
        <topology evidence="1">Multi-pass membrane protein</topology>
    </subcellularLocation>
</comment>
<dbReference type="InterPro" id="IPR005829">
    <property type="entry name" value="Sugar_transporter_CS"/>
</dbReference>
<reference evidence="9 10" key="1">
    <citation type="submission" date="2024-10" db="EMBL/GenBank/DDBJ databases">
        <title>The Natural Products Discovery Center: Release of the First 8490 Sequenced Strains for Exploring Actinobacteria Biosynthetic Diversity.</title>
        <authorList>
            <person name="Kalkreuter E."/>
            <person name="Kautsar S.A."/>
            <person name="Yang D."/>
            <person name="Bader C.D."/>
            <person name="Teijaro C.N."/>
            <person name="Fluegel L."/>
            <person name="Davis C.M."/>
            <person name="Simpson J.R."/>
            <person name="Lauterbach L."/>
            <person name="Steele A.D."/>
            <person name="Gui C."/>
            <person name="Meng S."/>
            <person name="Li G."/>
            <person name="Viehrig K."/>
            <person name="Ye F."/>
            <person name="Su P."/>
            <person name="Kiefer A.F."/>
            <person name="Nichols A."/>
            <person name="Cepeda A.J."/>
            <person name="Yan W."/>
            <person name="Fan B."/>
            <person name="Jiang Y."/>
            <person name="Adhikari A."/>
            <person name="Zheng C.-J."/>
            <person name="Schuster L."/>
            <person name="Cowan T.M."/>
            <person name="Smanski M.J."/>
            <person name="Chevrette M.G."/>
            <person name="De Carvalho L.P.S."/>
            <person name="Shen B."/>
        </authorList>
    </citation>
    <scope>NUCLEOTIDE SEQUENCE [LARGE SCALE GENOMIC DNA]</scope>
    <source>
        <strain evidence="9 10">NPDC020568</strain>
    </source>
</reference>
<feature type="transmembrane region" description="Helical" evidence="7">
    <location>
        <begin position="17"/>
        <end position="40"/>
    </location>
</feature>
<keyword evidence="2" id="KW-0813">Transport</keyword>
<feature type="transmembrane region" description="Helical" evidence="7">
    <location>
        <begin position="282"/>
        <end position="300"/>
    </location>
</feature>
<proteinExistence type="predicted"/>
<feature type="transmembrane region" description="Helical" evidence="7">
    <location>
        <begin position="84"/>
        <end position="102"/>
    </location>
</feature>
<evidence type="ECO:0000256" key="7">
    <source>
        <dbReference type="SAM" id="Phobius"/>
    </source>
</evidence>
<evidence type="ECO:0000259" key="8">
    <source>
        <dbReference type="PROSITE" id="PS50850"/>
    </source>
</evidence>
<dbReference type="Proteomes" id="UP001611263">
    <property type="component" value="Unassembled WGS sequence"/>
</dbReference>
<name>A0ABW7TJU4_9NOCA</name>
<evidence type="ECO:0000256" key="6">
    <source>
        <dbReference type="ARBA" id="ARBA00023136"/>
    </source>
</evidence>
<feature type="domain" description="Major facilitator superfamily (MFS) profile" evidence="8">
    <location>
        <begin position="17"/>
        <end position="398"/>
    </location>
</feature>
<evidence type="ECO:0000313" key="10">
    <source>
        <dbReference type="Proteomes" id="UP001611263"/>
    </source>
</evidence>
<keyword evidence="4 7" id="KW-0812">Transmembrane</keyword>
<feature type="transmembrane region" description="Helical" evidence="7">
    <location>
        <begin position="173"/>
        <end position="192"/>
    </location>
</feature>
<feature type="transmembrane region" description="Helical" evidence="7">
    <location>
        <begin position="52"/>
        <end position="72"/>
    </location>
</feature>
<dbReference type="InterPro" id="IPR011701">
    <property type="entry name" value="MFS"/>
</dbReference>
<feature type="transmembrane region" description="Helical" evidence="7">
    <location>
        <begin position="306"/>
        <end position="325"/>
    </location>
</feature>
<evidence type="ECO:0000313" key="9">
    <source>
        <dbReference type="EMBL" id="MFI1459620.1"/>
    </source>
</evidence>
<protein>
    <submittedName>
        <fullName evidence="9">MFS transporter</fullName>
    </submittedName>
</protein>
<dbReference type="InterPro" id="IPR036259">
    <property type="entry name" value="MFS_trans_sf"/>
</dbReference>
<organism evidence="9 10">
    <name type="scientific">Nocardia carnea</name>
    <dbReference type="NCBI Taxonomy" id="37328"/>
    <lineage>
        <taxon>Bacteria</taxon>
        <taxon>Bacillati</taxon>
        <taxon>Actinomycetota</taxon>
        <taxon>Actinomycetes</taxon>
        <taxon>Mycobacteriales</taxon>
        <taxon>Nocardiaceae</taxon>
        <taxon>Nocardia</taxon>
    </lineage>
</organism>
<keyword evidence="5 7" id="KW-1133">Transmembrane helix</keyword>
<dbReference type="SUPFAM" id="SSF103473">
    <property type="entry name" value="MFS general substrate transporter"/>
    <property type="match status" value="1"/>
</dbReference>
<evidence type="ECO:0000256" key="1">
    <source>
        <dbReference type="ARBA" id="ARBA00004651"/>
    </source>
</evidence>
<keyword evidence="3" id="KW-1003">Cell membrane</keyword>
<dbReference type="PANTHER" id="PTHR23517:SF3">
    <property type="entry name" value="INTEGRAL MEMBRANE TRANSPORT PROTEIN"/>
    <property type="match status" value="1"/>
</dbReference>
<dbReference type="PROSITE" id="PS50850">
    <property type="entry name" value="MFS"/>
    <property type="match status" value="1"/>
</dbReference>
<dbReference type="GeneID" id="93506134"/>
<dbReference type="PROSITE" id="PS00216">
    <property type="entry name" value="SUGAR_TRANSPORT_1"/>
    <property type="match status" value="1"/>
</dbReference>
<dbReference type="InterPro" id="IPR050171">
    <property type="entry name" value="MFS_Transporters"/>
</dbReference>
<dbReference type="PANTHER" id="PTHR23517">
    <property type="entry name" value="RESISTANCE PROTEIN MDTM, PUTATIVE-RELATED-RELATED"/>
    <property type="match status" value="1"/>
</dbReference>
<dbReference type="RefSeq" id="WP_033241447.1">
    <property type="nucleotide sequence ID" value="NZ_JBIRUQ010000001.1"/>
</dbReference>
<feature type="transmembrane region" description="Helical" evidence="7">
    <location>
        <begin position="375"/>
        <end position="394"/>
    </location>
</feature>
<dbReference type="Gene3D" id="1.20.1250.20">
    <property type="entry name" value="MFS general substrate transporter like domains"/>
    <property type="match status" value="1"/>
</dbReference>
<feature type="transmembrane region" description="Helical" evidence="7">
    <location>
        <begin position="145"/>
        <end position="167"/>
    </location>
</feature>
<gene>
    <name evidence="9" type="ORF">ACH4WX_02730</name>
</gene>
<feature type="transmembrane region" description="Helical" evidence="7">
    <location>
        <begin position="346"/>
        <end position="369"/>
    </location>
</feature>
<sequence>MAATIAAPVPDRAVQSWAYALILAATGVAMGVSGVPAPLYGLYEQEWHLSPLITTIVFAVYAVAALVAVLISGRISDVVGRKPVLLGAFVTMIAGLVVFVLADTVAMLVLARALHGLAVGATVVAGAAALLDLRPHRGARSGQLSGVAFNVGMAVAIMGSALLAQYAPDPLRTPYVVISVICLVVAAGVLALREPHSARVAGRIRIARPAVPHEIRADFWFSALGVMAAWSVLGVLLSLYPSLAAERTGIHNLVFGGVVVASTALAAALAQLVATRVPARRAAILGDIGMAIALLLTIPALGTHQWTVVVGIGLVLGATFGLGFGGSLRHLSNVVPERKRGETMSAYYLLAYTAMALPTVLAGWAATAWGLDRVFPWFVAAVALACLVAAALGMRRGRPVPVAD</sequence>
<comment type="caution">
    <text evidence="9">The sequence shown here is derived from an EMBL/GenBank/DDBJ whole genome shotgun (WGS) entry which is preliminary data.</text>
</comment>
<evidence type="ECO:0000256" key="2">
    <source>
        <dbReference type="ARBA" id="ARBA00022448"/>
    </source>
</evidence>
<feature type="transmembrane region" description="Helical" evidence="7">
    <location>
        <begin position="114"/>
        <end position="133"/>
    </location>
</feature>
<feature type="transmembrane region" description="Helical" evidence="7">
    <location>
        <begin position="249"/>
        <end position="270"/>
    </location>
</feature>
<accession>A0ABW7TJU4</accession>
<dbReference type="Pfam" id="PF07690">
    <property type="entry name" value="MFS_1"/>
    <property type="match status" value="1"/>
</dbReference>
<feature type="transmembrane region" description="Helical" evidence="7">
    <location>
        <begin position="219"/>
        <end position="243"/>
    </location>
</feature>
<evidence type="ECO:0000256" key="5">
    <source>
        <dbReference type="ARBA" id="ARBA00022989"/>
    </source>
</evidence>
<keyword evidence="10" id="KW-1185">Reference proteome</keyword>